<proteinExistence type="inferred from homology"/>
<dbReference type="EMBL" id="AJIL01009471">
    <property type="protein sequence ID" value="KNE86487.1"/>
    <property type="molecule type" value="Genomic_DNA"/>
</dbReference>
<comment type="cofactor">
    <cofactor evidence="1">
        <name>a divalent metal cation</name>
        <dbReference type="ChEBI" id="CHEBI:60240"/>
    </cofactor>
</comment>
<feature type="domain" description="DDE Tnp4" evidence="8">
    <location>
        <begin position="3"/>
        <end position="120"/>
    </location>
</feature>
<evidence type="ECO:0000256" key="6">
    <source>
        <dbReference type="ARBA" id="ARBA00022801"/>
    </source>
</evidence>
<accession>A0A0L0UHE0</accession>
<dbReference type="InterPro" id="IPR045249">
    <property type="entry name" value="HARBI1-like"/>
</dbReference>
<keyword evidence="6" id="KW-0378">Hydrolase</keyword>
<dbReference type="GO" id="GO:0016787">
    <property type="term" value="F:hydrolase activity"/>
    <property type="evidence" value="ECO:0007669"/>
    <property type="project" value="UniProtKB-KW"/>
</dbReference>
<evidence type="ECO:0000256" key="4">
    <source>
        <dbReference type="ARBA" id="ARBA00022722"/>
    </source>
</evidence>
<reference evidence="10" key="1">
    <citation type="submission" date="2014-03" db="EMBL/GenBank/DDBJ databases">
        <title>The Genome Sequence of Puccinia striiformis f. sp. tritici PST-78.</title>
        <authorList>
            <consortium name="The Broad Institute Genome Sequencing Platform"/>
            <person name="Cuomo C."/>
            <person name="Hulbert S."/>
            <person name="Chen X."/>
            <person name="Walker B."/>
            <person name="Young S.K."/>
            <person name="Zeng Q."/>
            <person name="Gargeya S."/>
            <person name="Fitzgerald M."/>
            <person name="Haas B."/>
            <person name="Abouelleil A."/>
            <person name="Alvarado L."/>
            <person name="Arachchi H.M."/>
            <person name="Berlin A.M."/>
            <person name="Chapman S.B."/>
            <person name="Goldberg J."/>
            <person name="Griggs A."/>
            <person name="Gujja S."/>
            <person name="Hansen M."/>
            <person name="Howarth C."/>
            <person name="Imamovic A."/>
            <person name="Larimer J."/>
            <person name="McCowan C."/>
            <person name="Montmayeur A."/>
            <person name="Murphy C."/>
            <person name="Neiman D."/>
            <person name="Pearson M."/>
            <person name="Priest M."/>
            <person name="Roberts A."/>
            <person name="Saif S."/>
            <person name="Shea T."/>
            <person name="Sisk P."/>
            <person name="Sykes S."/>
            <person name="Wortman J."/>
            <person name="Nusbaum C."/>
            <person name="Birren B."/>
        </authorList>
    </citation>
    <scope>NUCLEOTIDE SEQUENCE [LARGE SCALE GENOMIC DNA]</scope>
    <source>
        <strain evidence="10">race PST-78</strain>
    </source>
</reference>
<evidence type="ECO:0000256" key="1">
    <source>
        <dbReference type="ARBA" id="ARBA00001968"/>
    </source>
</evidence>
<name>A0A0L0UHE0_9BASI</name>
<organism evidence="9 10">
    <name type="scientific">Puccinia striiformis f. sp. tritici PST-78</name>
    <dbReference type="NCBI Taxonomy" id="1165861"/>
    <lineage>
        <taxon>Eukaryota</taxon>
        <taxon>Fungi</taxon>
        <taxon>Dikarya</taxon>
        <taxon>Basidiomycota</taxon>
        <taxon>Pucciniomycotina</taxon>
        <taxon>Pucciniomycetes</taxon>
        <taxon>Pucciniales</taxon>
        <taxon>Pucciniaceae</taxon>
        <taxon>Puccinia</taxon>
    </lineage>
</organism>
<keyword evidence="7" id="KW-0539">Nucleus</keyword>
<keyword evidence="4" id="KW-0540">Nuclease</keyword>
<comment type="caution">
    <text evidence="9">The sequence shown here is derived from an EMBL/GenBank/DDBJ whole genome shotgun (WGS) entry which is preliminary data.</text>
</comment>
<evidence type="ECO:0000259" key="8">
    <source>
        <dbReference type="Pfam" id="PF13359"/>
    </source>
</evidence>
<comment type="similarity">
    <text evidence="3">Belongs to the HARBI1 family.</text>
</comment>
<dbReference type="PANTHER" id="PTHR22930:SF289">
    <property type="entry name" value="DDE TNP4 DOMAIN-CONTAINING PROTEIN-RELATED"/>
    <property type="match status" value="1"/>
</dbReference>
<protein>
    <recommendedName>
        <fullName evidence="8">DDE Tnp4 domain-containing protein</fullName>
    </recommendedName>
</protein>
<dbReference type="Pfam" id="PF13359">
    <property type="entry name" value="DDE_Tnp_4"/>
    <property type="match status" value="1"/>
</dbReference>
<evidence type="ECO:0000256" key="5">
    <source>
        <dbReference type="ARBA" id="ARBA00022723"/>
    </source>
</evidence>
<keyword evidence="10" id="KW-1185">Reference proteome</keyword>
<evidence type="ECO:0000313" key="9">
    <source>
        <dbReference type="EMBL" id="KNE86487.1"/>
    </source>
</evidence>
<dbReference type="GO" id="GO:0046872">
    <property type="term" value="F:metal ion binding"/>
    <property type="evidence" value="ECO:0007669"/>
    <property type="project" value="UniProtKB-KW"/>
</dbReference>
<dbReference type="PANTHER" id="PTHR22930">
    <property type="match status" value="1"/>
</dbReference>
<dbReference type="Proteomes" id="UP000054564">
    <property type="component" value="Unassembled WGS sequence"/>
</dbReference>
<comment type="subcellular location">
    <subcellularLocation>
        <location evidence="2">Nucleus</location>
    </subcellularLocation>
</comment>
<keyword evidence="5" id="KW-0479">Metal-binding</keyword>
<evidence type="ECO:0000313" key="10">
    <source>
        <dbReference type="Proteomes" id="UP000054564"/>
    </source>
</evidence>
<evidence type="ECO:0000256" key="3">
    <source>
        <dbReference type="ARBA" id="ARBA00006958"/>
    </source>
</evidence>
<dbReference type="GO" id="GO:0005634">
    <property type="term" value="C:nucleus"/>
    <property type="evidence" value="ECO:0007669"/>
    <property type="project" value="UniProtKB-SubCell"/>
</dbReference>
<evidence type="ECO:0000256" key="7">
    <source>
        <dbReference type="ARBA" id="ARBA00023242"/>
    </source>
</evidence>
<feature type="non-terminal residue" evidence="9">
    <location>
        <position position="146"/>
    </location>
</feature>
<gene>
    <name evidence="9" type="ORF">PSTG_20152</name>
</gene>
<dbReference type="InterPro" id="IPR027806">
    <property type="entry name" value="HARBI1_dom"/>
</dbReference>
<dbReference type="AlphaFoldDB" id="A0A0L0UHE0"/>
<evidence type="ECO:0000256" key="2">
    <source>
        <dbReference type="ARBA" id="ARBA00004123"/>
    </source>
</evidence>
<dbReference type="GO" id="GO:0004518">
    <property type="term" value="F:nuclease activity"/>
    <property type="evidence" value="ECO:0007669"/>
    <property type="project" value="UniProtKB-KW"/>
</dbReference>
<sequence>MMIRAVDSRYGGACHDSHIWNLSVERLKLKQRYEAGDTAIRILGDSGYPLEPWLLTPYKNTTQNSPESLFNSQFTKARCCVENVFGVLKGRFRCLLAARELHYSPSKASLITNVCCALHNICVLHKVEMPPMPDLQDENDYDSVPN</sequence>